<proteinExistence type="predicted"/>
<dbReference type="EMBL" id="JAPWIS010000017">
    <property type="protein sequence ID" value="MCZ4587637.1"/>
    <property type="molecule type" value="Genomic_DNA"/>
</dbReference>
<reference evidence="2" key="1">
    <citation type="submission" date="2022-12" db="EMBL/GenBank/DDBJ databases">
        <authorList>
            <person name="Krivoruchko A.V."/>
            <person name="Elkin A."/>
        </authorList>
    </citation>
    <scope>NUCLEOTIDE SEQUENCE</scope>
    <source>
        <strain evidence="2">IEGM 249</strain>
    </source>
</reference>
<protein>
    <submittedName>
        <fullName evidence="2">Zinc-ribbon domain-containing protein</fullName>
    </submittedName>
</protein>
<name>A0ABT4NMH5_RHOOP</name>
<dbReference type="Pfam" id="PF14311">
    <property type="entry name" value="DUF4379"/>
    <property type="match status" value="1"/>
</dbReference>
<keyword evidence="3" id="KW-1185">Reference proteome</keyword>
<accession>A0ABT4NMH5</accession>
<organism evidence="2 3">
    <name type="scientific">Rhodococcus opacus</name>
    <name type="common">Nocardia opaca</name>
    <dbReference type="NCBI Taxonomy" id="37919"/>
    <lineage>
        <taxon>Bacteria</taxon>
        <taxon>Bacillati</taxon>
        <taxon>Actinomycetota</taxon>
        <taxon>Actinomycetes</taxon>
        <taxon>Mycobacteriales</taxon>
        <taxon>Nocardiaceae</taxon>
        <taxon>Rhodococcus</taxon>
    </lineage>
</organism>
<feature type="domain" description="Treble clef zinc finger" evidence="1">
    <location>
        <begin position="31"/>
        <end position="90"/>
    </location>
</feature>
<sequence length="438" mass="49172">MCGDDERRGAVMVERFGITARMRFKDEHPELFQQLHRARNAGIDLDSVTASSHEMLWWRCPVGHEWRETPLQRRSHAMWKKGDLHACLYCVAPGCLVYSCGHRRFRRSESTFHVLAHPCDKCESTEHAQLILDALDDSAAAAVRLLDESPFYAKFCGKAAETVEWWEEIFPLVEAYFVRMVSVYVAIQTVEHRPTLSEPTSSLLGACMLRILDALPQDCREEMHSAVPEDAGQFHSTHLPGRHTVGVGWALKKLGFDILDTPLPDDLKRRAQFCERQRFSATGELPPVNLADRHYPAFIHLPRDREKGAVSELQGFRAKQLPPRMTALRVALGESSPADTDDPLGRTHVGYARDLTPQELWERGRGIWRFRADHVAASKIVLLVHDKTVVLVASITGLTLHRGGLAILGEPLPDHPLTGKPDPLHTPNPLAYGTIGIP</sequence>
<comment type="caution">
    <text evidence="2">The sequence shown here is derived from an EMBL/GenBank/DDBJ whole genome shotgun (WGS) entry which is preliminary data.</text>
</comment>
<evidence type="ECO:0000313" key="2">
    <source>
        <dbReference type="EMBL" id="MCZ4587637.1"/>
    </source>
</evidence>
<dbReference type="RefSeq" id="WP_269591989.1">
    <property type="nucleotide sequence ID" value="NZ_CP130954.1"/>
</dbReference>
<gene>
    <name evidence="2" type="ORF">O4328_28785</name>
</gene>
<evidence type="ECO:0000313" key="3">
    <source>
        <dbReference type="Proteomes" id="UP001066327"/>
    </source>
</evidence>
<evidence type="ECO:0000259" key="1">
    <source>
        <dbReference type="Pfam" id="PF14311"/>
    </source>
</evidence>
<dbReference type="Proteomes" id="UP001066327">
    <property type="component" value="Unassembled WGS sequence"/>
</dbReference>
<dbReference type="InterPro" id="IPR025487">
    <property type="entry name" value="DUF4379"/>
</dbReference>